<proteinExistence type="predicted"/>
<dbReference type="Proteomes" id="UP001079657">
    <property type="component" value="Unassembled WGS sequence"/>
</dbReference>
<keyword evidence="2" id="KW-0808">Transferase</keyword>
<protein>
    <submittedName>
        <fullName evidence="2">Aminotransferase class V-fold PLP-dependent enzyme</fullName>
    </submittedName>
</protein>
<dbReference type="GO" id="GO:0008483">
    <property type="term" value="F:transaminase activity"/>
    <property type="evidence" value="ECO:0007669"/>
    <property type="project" value="UniProtKB-KW"/>
</dbReference>
<comment type="caution">
    <text evidence="2">The sequence shown here is derived from an EMBL/GenBank/DDBJ whole genome shotgun (WGS) entry which is preliminary data.</text>
</comment>
<dbReference type="InterPro" id="IPR000192">
    <property type="entry name" value="Aminotrans_V_dom"/>
</dbReference>
<dbReference type="PANTHER" id="PTHR43586">
    <property type="entry name" value="CYSTEINE DESULFURASE"/>
    <property type="match status" value="1"/>
</dbReference>
<keyword evidence="3" id="KW-1185">Reference proteome</keyword>
<dbReference type="EMBL" id="JAPQES010000003">
    <property type="protein sequence ID" value="MCY6370867.1"/>
    <property type="molecule type" value="Genomic_DNA"/>
</dbReference>
<evidence type="ECO:0000313" key="2">
    <source>
        <dbReference type="EMBL" id="MCY6370867.1"/>
    </source>
</evidence>
<organism evidence="2 3">
    <name type="scientific">Clostridium ganghwense</name>
    <dbReference type="NCBI Taxonomy" id="312089"/>
    <lineage>
        <taxon>Bacteria</taxon>
        <taxon>Bacillati</taxon>
        <taxon>Bacillota</taxon>
        <taxon>Clostridia</taxon>
        <taxon>Eubacteriales</taxon>
        <taxon>Clostridiaceae</taxon>
        <taxon>Clostridium</taxon>
    </lineage>
</organism>
<keyword evidence="2" id="KW-0032">Aminotransferase</keyword>
<dbReference type="InterPro" id="IPR015422">
    <property type="entry name" value="PyrdxlP-dep_Trfase_small"/>
</dbReference>
<dbReference type="Pfam" id="PF00266">
    <property type="entry name" value="Aminotran_5"/>
    <property type="match status" value="1"/>
</dbReference>
<dbReference type="SUPFAM" id="SSF53383">
    <property type="entry name" value="PLP-dependent transferases"/>
    <property type="match status" value="1"/>
</dbReference>
<evidence type="ECO:0000259" key="1">
    <source>
        <dbReference type="Pfam" id="PF00266"/>
    </source>
</evidence>
<dbReference type="InterPro" id="IPR015424">
    <property type="entry name" value="PyrdxlP-dep_Trfase"/>
</dbReference>
<evidence type="ECO:0000313" key="3">
    <source>
        <dbReference type="Proteomes" id="UP001079657"/>
    </source>
</evidence>
<dbReference type="Gene3D" id="3.90.1150.10">
    <property type="entry name" value="Aspartate Aminotransferase, domain 1"/>
    <property type="match status" value="1"/>
</dbReference>
<reference evidence="2" key="1">
    <citation type="submission" date="2022-12" db="EMBL/GenBank/DDBJ databases">
        <authorList>
            <person name="Wang J."/>
        </authorList>
    </citation>
    <scope>NUCLEOTIDE SEQUENCE</scope>
    <source>
        <strain evidence="2">HY-42-06</strain>
    </source>
</reference>
<sequence length="395" mass="44661">MLNRELIDYEFSNIKDIIFLNISSVVVPPKCVQDAYFNFMKQYVETYSKTAVSDGWKIVNSARKNVAKLINAKPLEIAFVKNTSEGMGIIANGLALKPGDNIIVFDQEFPANLYAWINLQSKGVELSVVRSKEDKIVIDDIVDVIDRNTKVIAISAVQFTTGFYIELMKLGEICKANNIIFVVDGIQAVGRLNIDVKEMNISYLVCGGYKGLLSTFGAGFVFCDSAIINDITPLSANHQSVINCDNTFKMPKDFSKIEWHEDSRRLEAGNLDFAGIAAIDAGVKLINELGIREIEKHVLQLQQELIQNISHLPIKFKTPLEKENYSGILSIYYPRIIEKEVKEIIEKYKIVATVKDNYIRIGVNFYNTKEQMIKVAEAFDEAANIIYNRFLKCFY</sequence>
<feature type="domain" description="Aminotransferase class V" evidence="1">
    <location>
        <begin position="29"/>
        <end position="352"/>
    </location>
</feature>
<dbReference type="InterPro" id="IPR015421">
    <property type="entry name" value="PyrdxlP-dep_Trfase_major"/>
</dbReference>
<gene>
    <name evidence="2" type="ORF">OXH55_09510</name>
</gene>
<name>A0ABT4CP83_9CLOT</name>
<accession>A0ABT4CP83</accession>
<dbReference type="Gene3D" id="3.40.640.10">
    <property type="entry name" value="Type I PLP-dependent aspartate aminotransferase-like (Major domain)"/>
    <property type="match status" value="1"/>
</dbReference>
<dbReference type="PANTHER" id="PTHR43586:SF15">
    <property type="entry name" value="BLR3095 PROTEIN"/>
    <property type="match status" value="1"/>
</dbReference>
<dbReference type="RefSeq" id="WP_268049712.1">
    <property type="nucleotide sequence ID" value="NZ_JAPQES010000003.1"/>
</dbReference>